<proteinExistence type="predicted"/>
<evidence type="ECO:0000313" key="2">
    <source>
        <dbReference type="Proteomes" id="UP000611215"/>
    </source>
</evidence>
<name>A0ABS0EH32_9FLAO</name>
<protein>
    <submittedName>
        <fullName evidence="1">Uncharacterized protein</fullName>
    </submittedName>
</protein>
<organism evidence="1 2">
    <name type="scientific">Winogradskyella marina</name>
    <dbReference type="NCBI Taxonomy" id="2785530"/>
    <lineage>
        <taxon>Bacteria</taxon>
        <taxon>Pseudomonadati</taxon>
        <taxon>Bacteroidota</taxon>
        <taxon>Flavobacteriia</taxon>
        <taxon>Flavobacteriales</taxon>
        <taxon>Flavobacteriaceae</taxon>
        <taxon>Winogradskyella</taxon>
    </lineage>
</organism>
<keyword evidence="2" id="KW-1185">Reference proteome</keyword>
<sequence length="50" mass="5834">MKKTRKHRLSSDYFIEALYGKTKAFLLTNMPSKLATLKVLAIMAWFKDIN</sequence>
<evidence type="ECO:0000313" key="1">
    <source>
        <dbReference type="EMBL" id="MBF8149749.1"/>
    </source>
</evidence>
<dbReference type="EMBL" id="JADOET010000005">
    <property type="protein sequence ID" value="MBF8149749.1"/>
    <property type="molecule type" value="Genomic_DNA"/>
</dbReference>
<gene>
    <name evidence="1" type="ORF">ITJ86_07545</name>
</gene>
<reference evidence="1 2" key="1">
    <citation type="submission" date="2020-11" db="EMBL/GenBank/DDBJ databases">
        <title>Winogradskyella marina sp. nov., isolated from marine sediment.</title>
        <authorList>
            <person name="Bo J."/>
            <person name="Wang S."/>
            <person name="Song X."/>
            <person name="Du Z."/>
        </authorList>
    </citation>
    <scope>NUCLEOTIDE SEQUENCE [LARGE SCALE GENOMIC DNA]</scope>
    <source>
        <strain evidence="1 2">F6397</strain>
    </source>
</reference>
<comment type="caution">
    <text evidence="1">The sequence shown here is derived from an EMBL/GenBank/DDBJ whole genome shotgun (WGS) entry which is preliminary data.</text>
</comment>
<accession>A0ABS0EH32</accession>
<dbReference type="Proteomes" id="UP000611215">
    <property type="component" value="Unassembled WGS sequence"/>
</dbReference>
<dbReference type="RefSeq" id="WP_195871026.1">
    <property type="nucleotide sequence ID" value="NZ_JADOET010000005.1"/>
</dbReference>